<protein>
    <submittedName>
        <fullName evidence="2">Uncharacterized protein</fullName>
    </submittedName>
</protein>
<evidence type="ECO:0000256" key="1">
    <source>
        <dbReference type="SAM" id="MobiDB-lite"/>
    </source>
</evidence>
<dbReference type="Proteomes" id="UP000240760">
    <property type="component" value="Unassembled WGS sequence"/>
</dbReference>
<proteinExistence type="predicted"/>
<dbReference type="EMBL" id="KZ679129">
    <property type="protein sequence ID" value="PTB78303.1"/>
    <property type="molecule type" value="Genomic_DNA"/>
</dbReference>
<reference evidence="2 3" key="1">
    <citation type="submission" date="2016-07" db="EMBL/GenBank/DDBJ databases">
        <title>Multiple horizontal gene transfer events from other fungi enriched the ability of initially mycotrophic Trichoderma (Ascomycota) to feed on dead plant biomass.</title>
        <authorList>
            <consortium name="DOE Joint Genome Institute"/>
            <person name="Aerts A."/>
            <person name="Atanasova L."/>
            <person name="Chenthamara K."/>
            <person name="Zhang J."/>
            <person name="Grujic M."/>
            <person name="Henrissat B."/>
            <person name="Kuo A."/>
            <person name="Salamov A."/>
            <person name="Lipzen A."/>
            <person name="Labutti K."/>
            <person name="Barry K."/>
            <person name="Miao Y."/>
            <person name="Rahimi M.J."/>
            <person name="Shen Q."/>
            <person name="Grigoriev I.V."/>
            <person name="Kubicek C.P."/>
            <person name="Druzhinina I.S."/>
        </authorList>
    </citation>
    <scope>NUCLEOTIDE SEQUENCE [LARGE SCALE GENOMIC DNA]</scope>
    <source>
        <strain evidence="2 3">ATCC 18648</strain>
    </source>
</reference>
<feature type="region of interest" description="Disordered" evidence="1">
    <location>
        <begin position="98"/>
        <end position="121"/>
    </location>
</feature>
<evidence type="ECO:0000313" key="3">
    <source>
        <dbReference type="Proteomes" id="UP000240760"/>
    </source>
</evidence>
<evidence type="ECO:0000313" key="2">
    <source>
        <dbReference type="EMBL" id="PTB78303.1"/>
    </source>
</evidence>
<gene>
    <name evidence="2" type="ORF">M440DRAFT_1190026</name>
</gene>
<name>A0A2T4C9R9_TRILO</name>
<accession>A0A2T4C9R9</accession>
<dbReference type="AlphaFoldDB" id="A0A2T4C9R9"/>
<organism evidence="2 3">
    <name type="scientific">Trichoderma longibrachiatum ATCC 18648</name>
    <dbReference type="NCBI Taxonomy" id="983965"/>
    <lineage>
        <taxon>Eukaryota</taxon>
        <taxon>Fungi</taxon>
        <taxon>Dikarya</taxon>
        <taxon>Ascomycota</taxon>
        <taxon>Pezizomycotina</taxon>
        <taxon>Sordariomycetes</taxon>
        <taxon>Hypocreomycetidae</taxon>
        <taxon>Hypocreales</taxon>
        <taxon>Hypocreaceae</taxon>
        <taxon>Trichoderma</taxon>
    </lineage>
</organism>
<keyword evidence="3" id="KW-1185">Reference proteome</keyword>
<sequence>MSPSNPLDGIDAHQSWSNATLFALMPKREKLISFVLLLLRRSLLLGGRAAIKLTMRGFRANDGQKGGAVLIRIRVHYMRDQAAQMLSMIRQRSLTGMPRGQKHMRGSATPHTTTLESNPRVDHWGLPLHPGRITRAINPTPMVRFKSLLRTKVSITMTAFWPSQVC</sequence>